<keyword evidence="5 15" id="KW-0812">Transmembrane</keyword>
<feature type="transmembrane region" description="Helical" evidence="15">
    <location>
        <begin position="539"/>
        <end position="561"/>
    </location>
</feature>
<feature type="transmembrane region" description="Helical" evidence="15">
    <location>
        <begin position="46"/>
        <end position="64"/>
    </location>
</feature>
<feature type="transmembrane region" description="Helical" evidence="15">
    <location>
        <begin position="371"/>
        <end position="396"/>
    </location>
</feature>
<evidence type="ECO:0000256" key="4">
    <source>
        <dbReference type="ARBA" id="ARBA00022475"/>
    </source>
</evidence>
<keyword evidence="4" id="KW-1003">Cell membrane</keyword>
<keyword evidence="8" id="KW-0406">Ion transport</keyword>
<reference evidence="16 17" key="1">
    <citation type="submission" date="2022-05" db="EMBL/GenBank/DDBJ databases">
        <authorList>
            <consortium name="Genoscope - CEA"/>
            <person name="William W."/>
        </authorList>
    </citation>
    <scope>NUCLEOTIDE SEQUENCE [LARGE SCALE GENOMIC DNA]</scope>
</reference>
<feature type="transmembrane region" description="Helical" evidence="15">
    <location>
        <begin position="441"/>
        <end position="462"/>
    </location>
</feature>
<evidence type="ECO:0000256" key="15">
    <source>
        <dbReference type="SAM" id="Phobius"/>
    </source>
</evidence>
<comment type="catalytic activity">
    <reaction evidence="12">
        <text>iodide(out) + 2 Na(+)(out) = iodide(in) + 2 Na(+)(in)</text>
        <dbReference type="Rhea" id="RHEA:71207"/>
        <dbReference type="ChEBI" id="CHEBI:16382"/>
        <dbReference type="ChEBI" id="CHEBI:29101"/>
    </reaction>
</comment>
<evidence type="ECO:0000256" key="12">
    <source>
        <dbReference type="ARBA" id="ARBA00036099"/>
    </source>
</evidence>
<dbReference type="PROSITE" id="PS50283">
    <property type="entry name" value="NA_SOLUT_SYMP_3"/>
    <property type="match status" value="1"/>
</dbReference>
<keyword evidence="17" id="KW-1185">Reference proteome</keyword>
<feature type="transmembrane region" description="Helical" evidence="15">
    <location>
        <begin position="76"/>
        <end position="99"/>
    </location>
</feature>
<evidence type="ECO:0008006" key="18">
    <source>
        <dbReference type="Google" id="ProtNLM"/>
    </source>
</evidence>
<dbReference type="Gene3D" id="1.20.1730.10">
    <property type="entry name" value="Sodium/glucose cotransporter"/>
    <property type="match status" value="1"/>
</dbReference>
<proteinExistence type="inferred from homology"/>
<feature type="transmembrane region" description="Helical" evidence="15">
    <location>
        <begin position="232"/>
        <end position="251"/>
    </location>
</feature>
<dbReference type="InterPro" id="IPR038377">
    <property type="entry name" value="Na/Glc_symporter_sf"/>
</dbReference>
<evidence type="ECO:0000256" key="6">
    <source>
        <dbReference type="ARBA" id="ARBA00022989"/>
    </source>
</evidence>
<keyword evidence="6 15" id="KW-1133">Transmembrane helix</keyword>
<dbReference type="PROSITE" id="PS00456">
    <property type="entry name" value="NA_SOLUT_SYMP_1"/>
    <property type="match status" value="1"/>
</dbReference>
<evidence type="ECO:0000256" key="14">
    <source>
        <dbReference type="SAM" id="MobiDB-lite"/>
    </source>
</evidence>
<dbReference type="NCBIfam" id="TIGR00813">
    <property type="entry name" value="sss"/>
    <property type="match status" value="1"/>
</dbReference>
<dbReference type="PANTHER" id="PTHR42985:SF40">
    <property type="entry name" value="LD47995P-RELATED"/>
    <property type="match status" value="1"/>
</dbReference>
<name>A0ABN8QGB4_9CNID</name>
<evidence type="ECO:0000256" key="7">
    <source>
        <dbReference type="ARBA" id="ARBA00023053"/>
    </source>
</evidence>
<evidence type="ECO:0000256" key="13">
    <source>
        <dbReference type="RuleBase" id="RU362091"/>
    </source>
</evidence>
<feature type="transmembrane region" description="Helical" evidence="15">
    <location>
        <begin position="182"/>
        <end position="200"/>
    </location>
</feature>
<dbReference type="PANTHER" id="PTHR42985">
    <property type="entry name" value="SODIUM-COUPLED MONOCARBOXYLATE TRANSPORTER"/>
    <property type="match status" value="1"/>
</dbReference>
<dbReference type="Proteomes" id="UP001159427">
    <property type="component" value="Unassembled WGS sequence"/>
</dbReference>
<dbReference type="InterPro" id="IPR018212">
    <property type="entry name" value="Na/solute_symporter_CS"/>
</dbReference>
<accession>A0ABN8QGB4</accession>
<evidence type="ECO:0000256" key="10">
    <source>
        <dbReference type="ARBA" id="ARBA00023180"/>
    </source>
</evidence>
<protein>
    <recommendedName>
        <fullName evidence="18">Sodium-coupled monocarboxylate transporter 1</fullName>
    </recommendedName>
</protein>
<feature type="transmembrane region" description="Helical" evidence="15">
    <location>
        <begin position="272"/>
        <end position="297"/>
    </location>
</feature>
<sequence>MKFAEDYLVFAISLLFPIAAGVFFACRGGQITTNEFLLANKKLRSWLVALSLVASYFSSLLLLSTTNEVFTHGAQFIILAILSYWIVAGVAHVLFIPMFHRIKITSVNEYLEARFSSGVRYVGATLFTVTYILYLCAVLYVPSQAISMVAGVPLAASIVSTGVVCTLYTTLGGLKAAAWTNAFHLILMLTALITLCIVGTNDAGGFARVIEVNKNGNRKTIFNFNPDPTIQYTFWTLSIGGALTAMPVWTVSQTAVQRYMSVKMVCLARRAIWISVPIVMIMTGLTCIIGLVMYAVYANADLSTAGEIQLSNTTLNHYSADCLKTTSTTGSALVFKRLGLNLESKLWMSPFQVLFYYVTDKLGHIKGLPGFITACIFAGSLSFISSGLSSLCLVIVEDFVKRLLRKISDFDSTKTCKFTTVILGSALIGGAFTLHHCGRTVLAVFSGLLYITGGTFLGLFTLGMLIPRANSRGAYFGVASSLAMTIWLFTGAQLYPSYPSGPVLISESASNGFNKTEAMPYNDTEIHENPMARFYSMSYLWYCAIGWAVTMVIGTVTSLLFETSKEKKTKVDPKLVFPLKLWLLSWLPRERKRWNSKTGLPQSDDKEDWVQLGERKQPGSPEEAIPVLPAMPKIYNTWQRCQGNFFNFPKMEVSTYREWTRVYNSISQ</sequence>
<feature type="region of interest" description="Disordered" evidence="14">
    <location>
        <begin position="595"/>
        <end position="623"/>
    </location>
</feature>
<evidence type="ECO:0000256" key="1">
    <source>
        <dbReference type="ARBA" id="ARBA00004651"/>
    </source>
</evidence>
<evidence type="ECO:0000256" key="9">
    <source>
        <dbReference type="ARBA" id="ARBA00023136"/>
    </source>
</evidence>
<gene>
    <name evidence="16" type="ORF">PEVE_00004847</name>
</gene>
<comment type="similarity">
    <text evidence="2 13">Belongs to the sodium:solute symporter (SSF) (TC 2.A.21) family.</text>
</comment>
<keyword evidence="3" id="KW-0813">Transport</keyword>
<dbReference type="EMBL" id="CALNXI010001303">
    <property type="protein sequence ID" value="CAH3164039.1"/>
    <property type="molecule type" value="Genomic_DNA"/>
</dbReference>
<dbReference type="InterPro" id="IPR001734">
    <property type="entry name" value="Na/solute_symporter"/>
</dbReference>
<evidence type="ECO:0000256" key="5">
    <source>
        <dbReference type="ARBA" id="ARBA00022692"/>
    </source>
</evidence>
<feature type="transmembrane region" description="Helical" evidence="15">
    <location>
        <begin position="474"/>
        <end position="495"/>
    </location>
</feature>
<evidence type="ECO:0000313" key="16">
    <source>
        <dbReference type="EMBL" id="CAH3164039.1"/>
    </source>
</evidence>
<feature type="transmembrane region" description="Helical" evidence="15">
    <location>
        <begin position="416"/>
        <end position="435"/>
    </location>
</feature>
<keyword evidence="11" id="KW-0739">Sodium transport</keyword>
<organism evidence="16 17">
    <name type="scientific">Porites evermanni</name>
    <dbReference type="NCBI Taxonomy" id="104178"/>
    <lineage>
        <taxon>Eukaryota</taxon>
        <taxon>Metazoa</taxon>
        <taxon>Cnidaria</taxon>
        <taxon>Anthozoa</taxon>
        <taxon>Hexacorallia</taxon>
        <taxon>Scleractinia</taxon>
        <taxon>Fungiina</taxon>
        <taxon>Poritidae</taxon>
        <taxon>Porites</taxon>
    </lineage>
</organism>
<keyword evidence="9 15" id="KW-0472">Membrane</keyword>
<keyword evidence="10" id="KW-0325">Glycoprotein</keyword>
<evidence type="ECO:0000256" key="2">
    <source>
        <dbReference type="ARBA" id="ARBA00006434"/>
    </source>
</evidence>
<evidence type="ECO:0000256" key="11">
    <source>
        <dbReference type="ARBA" id="ARBA00023201"/>
    </source>
</evidence>
<dbReference type="InterPro" id="IPR051163">
    <property type="entry name" value="Sodium:Solute_Symporter_SSF"/>
</dbReference>
<comment type="subcellular location">
    <subcellularLocation>
        <location evidence="1">Cell membrane</location>
        <topology evidence="1">Multi-pass membrane protein</topology>
    </subcellularLocation>
</comment>
<comment type="caution">
    <text evidence="16">The sequence shown here is derived from an EMBL/GenBank/DDBJ whole genome shotgun (WGS) entry which is preliminary data.</text>
</comment>
<dbReference type="PROSITE" id="PS51257">
    <property type="entry name" value="PROKAR_LIPOPROTEIN"/>
    <property type="match status" value="1"/>
</dbReference>
<dbReference type="Pfam" id="PF00474">
    <property type="entry name" value="SSF"/>
    <property type="match status" value="1"/>
</dbReference>
<evidence type="ECO:0000256" key="3">
    <source>
        <dbReference type="ARBA" id="ARBA00022448"/>
    </source>
</evidence>
<evidence type="ECO:0000256" key="8">
    <source>
        <dbReference type="ARBA" id="ARBA00023065"/>
    </source>
</evidence>
<feature type="transmembrane region" description="Helical" evidence="15">
    <location>
        <begin position="119"/>
        <end position="140"/>
    </location>
</feature>
<evidence type="ECO:0000313" key="17">
    <source>
        <dbReference type="Proteomes" id="UP001159427"/>
    </source>
</evidence>
<feature type="transmembrane region" description="Helical" evidence="15">
    <location>
        <begin position="146"/>
        <end position="170"/>
    </location>
</feature>
<feature type="transmembrane region" description="Helical" evidence="15">
    <location>
        <begin position="6"/>
        <end position="26"/>
    </location>
</feature>
<keyword evidence="7" id="KW-0915">Sodium</keyword>